<dbReference type="InterPro" id="IPR006091">
    <property type="entry name" value="Acyl-CoA_Oxase/DH_mid-dom"/>
</dbReference>
<dbReference type="eggNOG" id="COG1960">
    <property type="taxonomic scope" value="Bacteria"/>
</dbReference>
<dbReference type="InterPro" id="IPR009075">
    <property type="entry name" value="AcylCo_DH/oxidase_C"/>
</dbReference>
<dbReference type="PANTHER" id="PTHR43884:SF12">
    <property type="entry name" value="ISOVALERYL-COA DEHYDROGENASE, MITOCHONDRIAL-RELATED"/>
    <property type="match status" value="1"/>
</dbReference>
<dbReference type="PATRIC" id="fig|1297617.4.peg.1432"/>
<evidence type="ECO:0000259" key="7">
    <source>
        <dbReference type="Pfam" id="PF00441"/>
    </source>
</evidence>
<dbReference type="InterPro" id="IPR013786">
    <property type="entry name" value="AcylCoA_DH/ox_N"/>
</dbReference>
<proteinExistence type="inferred from homology"/>
<evidence type="ECO:0000259" key="9">
    <source>
        <dbReference type="Pfam" id="PF02771"/>
    </source>
</evidence>
<dbReference type="Gene3D" id="2.40.110.10">
    <property type="entry name" value="Butyryl-CoA Dehydrogenase, subunit A, domain 2"/>
    <property type="match status" value="1"/>
</dbReference>
<sequence length="381" mass="41643">MEQFHQHILTGEQLDLQAFARDFAAKELAPVVKECDRKGEFPMEVFRKFCEVGFNSMFLPEAYGGQGLGAMDMVLVYEEFAKVDAGFICSASTGEFGIEPILVAGTEEQKKYYMDFILQGGLGAFALTEPNAGSDAAATRTTAVRDGDHYILNGRKCFITSGPVANVYSVFATVDPSLGTKGISCFIVERDRPGVSVGKDEDKMGMRLSCTSDVIFEDVRIPAKNLVGAEGKGFGLAMKCLDRSRGVNSYGALGIAQRALDEAVAYAKQRKTFGRPIIGHQGVQFLMADMEIDVTTARALLWQCAQMVDKGVFDTKLGSVTKTFLSEMAMRVTTSAVQVLGGYGYSREYPVEKLMRDAKLWSIFEGTNQIQRMVISGCLAH</sequence>
<reference evidence="10 11" key="1">
    <citation type="journal article" date="2015" name="Nat. Commun.">
        <title>Production of butyrate from lysine and the Amadori product fructoselysine by a human gut commensal.</title>
        <authorList>
            <person name="Bui T.P."/>
            <person name="Ritari J."/>
            <person name="Boeren S."/>
            <person name="de Waard P."/>
            <person name="Plugge C.M."/>
            <person name="de Vos W.M."/>
        </authorList>
    </citation>
    <scope>NUCLEOTIDE SEQUENCE [LARGE SCALE GENOMIC DNA]</scope>
    <source>
        <strain evidence="10 11">AF211</strain>
    </source>
</reference>
<organism evidence="10 11">
    <name type="scientific">Intestinimonas butyriciproducens</name>
    <dbReference type="NCBI Taxonomy" id="1297617"/>
    <lineage>
        <taxon>Bacteria</taxon>
        <taxon>Bacillati</taxon>
        <taxon>Bacillota</taxon>
        <taxon>Clostridia</taxon>
        <taxon>Eubacteriales</taxon>
        <taxon>Intestinimonas</taxon>
    </lineage>
</organism>
<dbReference type="Pfam" id="PF00441">
    <property type="entry name" value="Acyl-CoA_dh_1"/>
    <property type="match status" value="1"/>
</dbReference>
<comment type="similarity">
    <text evidence="2 6">Belongs to the acyl-CoA dehydrogenase family.</text>
</comment>
<dbReference type="PANTHER" id="PTHR43884">
    <property type="entry name" value="ACYL-COA DEHYDROGENASE"/>
    <property type="match status" value="1"/>
</dbReference>
<evidence type="ECO:0000313" key="11">
    <source>
        <dbReference type="Proteomes" id="UP000064844"/>
    </source>
</evidence>
<dbReference type="Gene3D" id="1.10.540.10">
    <property type="entry name" value="Acyl-CoA dehydrogenase/oxidase, N-terminal domain"/>
    <property type="match status" value="1"/>
</dbReference>
<dbReference type="FunFam" id="1.20.140.10:FF:000011">
    <property type="entry name" value="Medium-chain specific acyl-CoA dehydrogenase, mitochondrial"/>
    <property type="match status" value="1"/>
</dbReference>
<dbReference type="PIRSF" id="PIRSF016578">
    <property type="entry name" value="HsaA"/>
    <property type="match status" value="1"/>
</dbReference>
<dbReference type="SUPFAM" id="SSF47203">
    <property type="entry name" value="Acyl-CoA dehydrogenase C-terminal domain-like"/>
    <property type="match status" value="1"/>
</dbReference>
<dbReference type="Pfam" id="PF02770">
    <property type="entry name" value="Acyl-CoA_dh_M"/>
    <property type="match status" value="1"/>
</dbReference>
<feature type="domain" description="Acyl-CoA dehydrogenase/oxidase N-terminal" evidence="9">
    <location>
        <begin position="11"/>
        <end position="120"/>
    </location>
</feature>
<dbReference type="PROSITE" id="PS00072">
    <property type="entry name" value="ACYL_COA_DH_1"/>
    <property type="match status" value="1"/>
</dbReference>
<dbReference type="EMBL" id="CP011307">
    <property type="protein sequence ID" value="ALP93791.1"/>
    <property type="molecule type" value="Genomic_DNA"/>
</dbReference>
<dbReference type="PROSITE" id="PS00073">
    <property type="entry name" value="ACYL_COA_DH_2"/>
    <property type="match status" value="1"/>
</dbReference>
<evidence type="ECO:0000256" key="4">
    <source>
        <dbReference type="ARBA" id="ARBA00022827"/>
    </source>
</evidence>
<dbReference type="STRING" id="1297617.IB211_01398c"/>
<evidence type="ECO:0000256" key="3">
    <source>
        <dbReference type="ARBA" id="ARBA00022630"/>
    </source>
</evidence>
<comment type="cofactor">
    <cofactor evidence="1 6">
        <name>FAD</name>
        <dbReference type="ChEBI" id="CHEBI:57692"/>
    </cofactor>
</comment>
<accession>A0A0S2W3E9</accession>
<reference evidence="11" key="2">
    <citation type="submission" date="2015-04" db="EMBL/GenBank/DDBJ databases">
        <title>A butyrogenic pathway from the amino acid lysine in a human gut commensal.</title>
        <authorList>
            <person name="de Vos W.M."/>
            <person name="Bui N.T.P."/>
            <person name="Plugge C.M."/>
            <person name="Ritari J."/>
        </authorList>
    </citation>
    <scope>NUCLEOTIDE SEQUENCE [LARGE SCALE GENOMIC DNA]</scope>
    <source>
        <strain evidence="11">AF211</strain>
    </source>
</reference>
<dbReference type="RefSeq" id="WP_058117566.1">
    <property type="nucleotide sequence ID" value="NZ_CP011307.1"/>
</dbReference>
<dbReference type="FunFam" id="2.40.110.10:FF:000001">
    <property type="entry name" value="Acyl-CoA dehydrogenase, mitochondrial"/>
    <property type="match status" value="1"/>
</dbReference>
<dbReference type="InterPro" id="IPR006089">
    <property type="entry name" value="Acyl-CoA_DH_CS"/>
</dbReference>
<keyword evidence="5 6" id="KW-0560">Oxidoreductase</keyword>
<feature type="domain" description="Acyl-CoA oxidase/dehydrogenase middle" evidence="8">
    <location>
        <begin position="124"/>
        <end position="219"/>
    </location>
</feature>
<dbReference type="KEGG" id="ibu:IB211_01398c"/>
<evidence type="ECO:0000256" key="2">
    <source>
        <dbReference type="ARBA" id="ARBA00009347"/>
    </source>
</evidence>
<evidence type="ECO:0000256" key="5">
    <source>
        <dbReference type="ARBA" id="ARBA00023002"/>
    </source>
</evidence>
<keyword evidence="4 6" id="KW-0274">FAD</keyword>
<name>A0A0S2W3E9_9FIRM</name>
<dbReference type="SUPFAM" id="SSF56645">
    <property type="entry name" value="Acyl-CoA dehydrogenase NM domain-like"/>
    <property type="match status" value="1"/>
</dbReference>
<gene>
    <name evidence="10" type="ORF">IB211_01398c</name>
</gene>
<dbReference type="GO" id="GO:0016937">
    <property type="term" value="F:short-chain fatty acyl-CoA dehydrogenase activity"/>
    <property type="evidence" value="ECO:0007669"/>
    <property type="project" value="UniProtKB-EC"/>
</dbReference>
<dbReference type="AlphaFoldDB" id="A0A0S2W3E9"/>
<dbReference type="InterPro" id="IPR009100">
    <property type="entry name" value="AcylCoA_DH/oxidase_NM_dom_sf"/>
</dbReference>
<dbReference type="GO" id="GO:0050660">
    <property type="term" value="F:flavin adenine dinucleotide binding"/>
    <property type="evidence" value="ECO:0007669"/>
    <property type="project" value="InterPro"/>
</dbReference>
<keyword evidence="11" id="KW-1185">Reference proteome</keyword>
<dbReference type="Gene3D" id="1.20.140.10">
    <property type="entry name" value="Butyryl-CoA Dehydrogenase, subunit A, domain 3"/>
    <property type="match status" value="1"/>
</dbReference>
<keyword evidence="3 6" id="KW-0285">Flavoprotein</keyword>
<dbReference type="InterPro" id="IPR036250">
    <property type="entry name" value="AcylCo_DH-like_C"/>
</dbReference>
<protein>
    <submittedName>
        <fullName evidence="10">Butyryl-CoA dehydrogenase</fullName>
        <ecNumber evidence="10">1.3.8.1</ecNumber>
    </submittedName>
</protein>
<dbReference type="InterPro" id="IPR046373">
    <property type="entry name" value="Acyl-CoA_Oxase/DH_mid-dom_sf"/>
</dbReference>
<dbReference type="Proteomes" id="UP000064844">
    <property type="component" value="Chromosome"/>
</dbReference>
<evidence type="ECO:0000259" key="8">
    <source>
        <dbReference type="Pfam" id="PF02770"/>
    </source>
</evidence>
<dbReference type="InterPro" id="IPR037069">
    <property type="entry name" value="AcylCoA_DH/ox_N_sf"/>
</dbReference>
<dbReference type="Pfam" id="PF02771">
    <property type="entry name" value="Acyl-CoA_dh_N"/>
    <property type="match status" value="1"/>
</dbReference>
<evidence type="ECO:0000256" key="1">
    <source>
        <dbReference type="ARBA" id="ARBA00001974"/>
    </source>
</evidence>
<evidence type="ECO:0000256" key="6">
    <source>
        <dbReference type="RuleBase" id="RU362125"/>
    </source>
</evidence>
<dbReference type="EC" id="1.3.8.1" evidence="10"/>
<evidence type="ECO:0000313" key="10">
    <source>
        <dbReference type="EMBL" id="ALP93791.1"/>
    </source>
</evidence>
<feature type="domain" description="Acyl-CoA dehydrogenase/oxidase C-terminal" evidence="7">
    <location>
        <begin position="231"/>
        <end position="376"/>
    </location>
</feature>